<keyword evidence="3" id="KW-0731">Sigma factor</keyword>
<dbReference type="STRING" id="1203610.HMPREF1536_02479"/>
<dbReference type="PANTHER" id="PTHR43133">
    <property type="entry name" value="RNA POLYMERASE ECF-TYPE SIGMA FACTO"/>
    <property type="match status" value="1"/>
</dbReference>
<comment type="caution">
    <text evidence="7">The sequence shown here is derived from an EMBL/GenBank/DDBJ whole genome shotgun (WGS) entry which is preliminary data.</text>
</comment>
<keyword evidence="8" id="KW-1185">Reference proteome</keyword>
<evidence type="ECO:0000256" key="4">
    <source>
        <dbReference type="ARBA" id="ARBA00023163"/>
    </source>
</evidence>
<dbReference type="CDD" id="cd06171">
    <property type="entry name" value="Sigma70_r4"/>
    <property type="match status" value="1"/>
</dbReference>
<dbReference type="NCBIfam" id="TIGR02937">
    <property type="entry name" value="sigma70-ECF"/>
    <property type="match status" value="1"/>
</dbReference>
<dbReference type="InterPro" id="IPR014284">
    <property type="entry name" value="RNA_pol_sigma-70_dom"/>
</dbReference>
<keyword evidence="2" id="KW-0805">Transcription regulation</keyword>
<dbReference type="GO" id="GO:0016987">
    <property type="term" value="F:sigma factor activity"/>
    <property type="evidence" value="ECO:0007669"/>
    <property type="project" value="UniProtKB-KW"/>
</dbReference>
<reference evidence="7 8" key="1">
    <citation type="submission" date="2013-04" db="EMBL/GenBank/DDBJ databases">
        <title>The Genome Sequence of Parabacteroides gordonii DSM 23371.</title>
        <authorList>
            <consortium name="The Broad Institute Genomics Platform"/>
            <person name="Earl A."/>
            <person name="Ward D."/>
            <person name="Feldgarden M."/>
            <person name="Gevers D."/>
            <person name="Martens E."/>
            <person name="Sakamoto M."/>
            <person name="Benno Y."/>
            <person name="Suzuki N."/>
            <person name="Matsunaga N."/>
            <person name="Koshihara K."/>
            <person name="Seki M."/>
            <person name="Komiya H."/>
            <person name="Walker B."/>
            <person name="Young S."/>
            <person name="Zeng Q."/>
            <person name="Gargeya S."/>
            <person name="Fitzgerald M."/>
            <person name="Haas B."/>
            <person name="Abouelleil A."/>
            <person name="Allen A.W."/>
            <person name="Alvarado L."/>
            <person name="Arachchi H.M."/>
            <person name="Berlin A.M."/>
            <person name="Chapman S.B."/>
            <person name="Gainer-Dewar J."/>
            <person name="Goldberg J."/>
            <person name="Griggs A."/>
            <person name="Gujja S."/>
            <person name="Hansen M."/>
            <person name="Howarth C."/>
            <person name="Imamovic A."/>
            <person name="Ireland A."/>
            <person name="Larimer J."/>
            <person name="McCowan C."/>
            <person name="Murphy C."/>
            <person name="Pearson M."/>
            <person name="Poon T.W."/>
            <person name="Priest M."/>
            <person name="Roberts A."/>
            <person name="Saif S."/>
            <person name="Shea T."/>
            <person name="Sisk P."/>
            <person name="Sykes S."/>
            <person name="Wortman J."/>
            <person name="Nusbaum C."/>
            <person name="Birren B."/>
        </authorList>
    </citation>
    <scope>NUCLEOTIDE SEQUENCE [LARGE SCALE GENOMIC DNA]</scope>
    <source>
        <strain evidence="7 8">MS-1</strain>
    </source>
</reference>
<evidence type="ECO:0000256" key="2">
    <source>
        <dbReference type="ARBA" id="ARBA00023015"/>
    </source>
</evidence>
<dbReference type="PANTHER" id="PTHR43133:SF46">
    <property type="entry name" value="RNA POLYMERASE SIGMA-70 FACTOR ECF SUBFAMILY"/>
    <property type="match status" value="1"/>
</dbReference>
<sequence>MRIADGPIFEKLFREYYSHLCNYAGQFIADSQTREDIVQVFFISVWEKEHLSVTRETFLPYAYRAIKNSCINYYKSEMIKEDFITFLAEEWKDQLNEEEDFIYQKEVQQALQKLPEKCRNVFLLKCVTELKYKEIAEVSNISVNTVKYHLGEAFRIMREELKHLTFLFFLFFF</sequence>
<feature type="domain" description="RNA polymerase sigma-70 region 2" evidence="5">
    <location>
        <begin position="12"/>
        <end position="77"/>
    </location>
</feature>
<dbReference type="InterPro" id="IPR013324">
    <property type="entry name" value="RNA_pol_sigma_r3/r4-like"/>
</dbReference>
<dbReference type="InterPro" id="IPR039425">
    <property type="entry name" value="RNA_pol_sigma-70-like"/>
</dbReference>
<comment type="similarity">
    <text evidence="1">Belongs to the sigma-70 factor family. ECF subfamily.</text>
</comment>
<evidence type="ECO:0000256" key="3">
    <source>
        <dbReference type="ARBA" id="ARBA00023082"/>
    </source>
</evidence>
<accession>A0A0F5JAY9</accession>
<dbReference type="InterPro" id="IPR013325">
    <property type="entry name" value="RNA_pol_sigma_r2"/>
</dbReference>
<dbReference type="Pfam" id="PF08281">
    <property type="entry name" value="Sigma70_r4_2"/>
    <property type="match status" value="1"/>
</dbReference>
<dbReference type="Gene3D" id="1.10.10.10">
    <property type="entry name" value="Winged helix-like DNA-binding domain superfamily/Winged helix DNA-binding domain"/>
    <property type="match status" value="1"/>
</dbReference>
<evidence type="ECO:0000259" key="5">
    <source>
        <dbReference type="Pfam" id="PF04542"/>
    </source>
</evidence>
<dbReference type="GO" id="GO:0003677">
    <property type="term" value="F:DNA binding"/>
    <property type="evidence" value="ECO:0007669"/>
    <property type="project" value="InterPro"/>
</dbReference>
<evidence type="ECO:0000259" key="6">
    <source>
        <dbReference type="Pfam" id="PF08281"/>
    </source>
</evidence>
<dbReference type="HOGENOM" id="CLU_047691_4_3_10"/>
<dbReference type="AlphaFoldDB" id="A0A0F5JAY9"/>
<proteinExistence type="inferred from homology"/>
<organism evidence="7 8">
    <name type="scientific">Parabacteroides gordonii MS-1 = DSM 23371</name>
    <dbReference type="NCBI Taxonomy" id="1203610"/>
    <lineage>
        <taxon>Bacteria</taxon>
        <taxon>Pseudomonadati</taxon>
        <taxon>Bacteroidota</taxon>
        <taxon>Bacteroidia</taxon>
        <taxon>Bacteroidales</taxon>
        <taxon>Tannerellaceae</taxon>
        <taxon>Parabacteroides</taxon>
    </lineage>
</organism>
<dbReference type="SUPFAM" id="SSF88659">
    <property type="entry name" value="Sigma3 and sigma4 domains of RNA polymerase sigma factors"/>
    <property type="match status" value="1"/>
</dbReference>
<dbReference type="InterPro" id="IPR013249">
    <property type="entry name" value="RNA_pol_sigma70_r4_t2"/>
</dbReference>
<dbReference type="NCBIfam" id="TIGR02985">
    <property type="entry name" value="Sig70_bacteroi1"/>
    <property type="match status" value="1"/>
</dbReference>
<protein>
    <submittedName>
        <fullName evidence="7">RNA polymerase sigma-70 factor</fullName>
    </submittedName>
</protein>
<dbReference type="EMBL" id="AQHW01000015">
    <property type="protein sequence ID" value="KKB55026.1"/>
    <property type="molecule type" value="Genomic_DNA"/>
</dbReference>
<dbReference type="GO" id="GO:0006352">
    <property type="term" value="P:DNA-templated transcription initiation"/>
    <property type="evidence" value="ECO:0007669"/>
    <property type="project" value="InterPro"/>
</dbReference>
<gene>
    <name evidence="7" type="ORF">HMPREF1536_02479</name>
</gene>
<dbReference type="InterPro" id="IPR007627">
    <property type="entry name" value="RNA_pol_sigma70_r2"/>
</dbReference>
<evidence type="ECO:0000256" key="1">
    <source>
        <dbReference type="ARBA" id="ARBA00010641"/>
    </source>
</evidence>
<name>A0A0F5JAY9_9BACT</name>
<evidence type="ECO:0000313" key="8">
    <source>
        <dbReference type="Proteomes" id="UP000033035"/>
    </source>
</evidence>
<keyword evidence="4" id="KW-0804">Transcription</keyword>
<dbReference type="PATRIC" id="fig|1203610.3.peg.2544"/>
<dbReference type="Pfam" id="PF04542">
    <property type="entry name" value="Sigma70_r2"/>
    <property type="match status" value="1"/>
</dbReference>
<evidence type="ECO:0000313" key="7">
    <source>
        <dbReference type="EMBL" id="KKB55026.1"/>
    </source>
</evidence>
<dbReference type="InterPro" id="IPR014327">
    <property type="entry name" value="RNA_pol_sigma70_bacteroid"/>
</dbReference>
<feature type="domain" description="RNA polymerase sigma factor 70 region 4 type 2" evidence="6">
    <location>
        <begin position="105"/>
        <end position="153"/>
    </location>
</feature>
<dbReference type="Gene3D" id="1.10.1740.10">
    <property type="match status" value="1"/>
</dbReference>
<dbReference type="InterPro" id="IPR036388">
    <property type="entry name" value="WH-like_DNA-bd_sf"/>
</dbReference>
<dbReference type="RefSeq" id="WP_028729927.1">
    <property type="nucleotide sequence ID" value="NZ_KE386764.1"/>
</dbReference>
<dbReference type="SUPFAM" id="SSF88946">
    <property type="entry name" value="Sigma2 domain of RNA polymerase sigma factors"/>
    <property type="match status" value="1"/>
</dbReference>
<dbReference type="Proteomes" id="UP000033035">
    <property type="component" value="Unassembled WGS sequence"/>
</dbReference>